<dbReference type="PANTHER" id="PTHR43429:SF3">
    <property type="entry name" value="NITRITE REDUCTASE [NAD(P)H]"/>
    <property type="match status" value="1"/>
</dbReference>
<feature type="transmembrane region" description="Helical" evidence="4">
    <location>
        <begin position="126"/>
        <end position="145"/>
    </location>
</feature>
<dbReference type="GO" id="GO:0051536">
    <property type="term" value="F:iron-sulfur cluster binding"/>
    <property type="evidence" value="ECO:0007669"/>
    <property type="project" value="InterPro"/>
</dbReference>
<reference evidence="6" key="1">
    <citation type="submission" date="2022-10" db="EMBL/GenBank/DDBJ databases">
        <title>The WGS of Solirubrobacter ginsenosidimutans DSM 21036.</title>
        <authorList>
            <person name="Jiang Z."/>
        </authorList>
    </citation>
    <scope>NUCLEOTIDE SEQUENCE</scope>
    <source>
        <strain evidence="6">DSM 21036</strain>
    </source>
</reference>
<dbReference type="InterPro" id="IPR050260">
    <property type="entry name" value="FAD-bd_OxRdtase"/>
</dbReference>
<dbReference type="PROSITE" id="PS51085">
    <property type="entry name" value="2FE2S_FER_2"/>
    <property type="match status" value="1"/>
</dbReference>
<dbReference type="InterPro" id="IPR001041">
    <property type="entry name" value="2Fe-2S_ferredoxin-type"/>
</dbReference>
<evidence type="ECO:0000313" key="7">
    <source>
        <dbReference type="Proteomes" id="UP001149140"/>
    </source>
</evidence>
<dbReference type="Pfam" id="PF18267">
    <property type="entry name" value="Rubredoxin_C"/>
    <property type="match status" value="1"/>
</dbReference>
<accession>A0A9X3N235</accession>
<keyword evidence="7" id="KW-1185">Reference proteome</keyword>
<dbReference type="GO" id="GO:0016491">
    <property type="term" value="F:oxidoreductase activity"/>
    <property type="evidence" value="ECO:0007669"/>
    <property type="project" value="InterPro"/>
</dbReference>
<dbReference type="PRINTS" id="PR00368">
    <property type="entry name" value="FADPNR"/>
</dbReference>
<keyword evidence="4" id="KW-1133">Transmembrane helix</keyword>
<name>A0A9X3N235_9ACTN</name>
<dbReference type="PANTHER" id="PTHR43429">
    <property type="entry name" value="PYRIDINE NUCLEOTIDE-DISULFIDE OXIDOREDUCTASE DOMAIN-CONTAINING"/>
    <property type="match status" value="1"/>
</dbReference>
<dbReference type="CDD" id="cd00207">
    <property type="entry name" value="fer2"/>
    <property type="match status" value="1"/>
</dbReference>
<comment type="cofactor">
    <cofactor evidence="1">
        <name>FAD</name>
        <dbReference type="ChEBI" id="CHEBI:57692"/>
    </cofactor>
</comment>
<keyword evidence="3" id="KW-0274">FAD</keyword>
<dbReference type="PRINTS" id="PR00411">
    <property type="entry name" value="PNDRDTASEI"/>
</dbReference>
<dbReference type="Gene3D" id="3.30.390.30">
    <property type="match status" value="1"/>
</dbReference>
<dbReference type="Gene3D" id="3.10.20.30">
    <property type="match status" value="1"/>
</dbReference>
<dbReference type="InterPro" id="IPR016156">
    <property type="entry name" value="FAD/NAD-linked_Rdtase_dimer_sf"/>
</dbReference>
<keyword evidence="2" id="KW-0285">Flavoprotein</keyword>
<protein>
    <submittedName>
        <fullName evidence="6">FAD-dependent oxidoreductase</fullName>
    </submittedName>
</protein>
<feature type="transmembrane region" description="Helical" evidence="4">
    <location>
        <begin position="234"/>
        <end position="255"/>
    </location>
</feature>
<sequence>MAAITFPNYTQIPSRLNLTAWRAIRTVVWLGALVVAGLLIAVPDTGLKVMWKGVIPSLPLLFMVAPGVWRNICPLATSNQTPRLLGITKGLNPPKWLKEYGYVIATGSFVGFVILRKIGLDDNGPLSALLLLGAMAGAFAGGMVLKGKSGWCSSICPLLPVQRIYGQTPFALVGNNHCQPCVGCAKSCYDFNPRAAYLADLNDADGYWSGYRKFFVGAFPGLILGFFETADNDVLGMLLYMAVSTALFALAVTFVKVSAHTITSTFGAIAFGIFYYEVGGQLEPATWPIRAAAVALAAVWLVRTWRKEKPFLAQAAAPVVAVAPGGAASRSIANNRALRSGAPEVHFVDDDKTVVAKPGLSLLEIAESNGMTIESGCRMGICGADPVAIKDGMDCLSGISDDEKATLERLGLAPNTRMACCARVEGPVSVALKPDKAAVPSLSKVQGFNYDKSIANVVVIGNGIAGVTAVDHIRRRHPVTAIDLIAEEPHHLYNRMGIARLVYGKSAMQGLYLNPDTWYGERDVETWLNTRALQIDRVNRTVHLGTGEKLPYDKLILAMGSRAFVPPIEGFGLAGSGVLRKADDAIRVRNFAQRHATKKASIAGGGLLGLEAAYALHQLGMRATVLERSDRLLKRQLDERAAHLLQKYLEGLGLEIITSAETKAVSGHGRLDSIELVDGRRLDAEILLVAAGIQPNAELAKAAGLATNRGVLVNARMQTGDPHILAAGDVAEFEGQVPGLWPTAVAQAEIAADVAVGGSKLYDPVIPVTILKVVGIELTSIGRFEAAGSHEEEIALEDASGRYRKLVVADGRIVGAILLGFSKEVAAVRTAITRGFDVTHQIDNLRAGRWDVLAGMSGEMPLAPAVPA</sequence>
<gene>
    <name evidence="6" type="ORF">OM076_33725</name>
</gene>
<organism evidence="6 7">
    <name type="scientific">Solirubrobacter ginsenosidimutans</name>
    <dbReference type="NCBI Taxonomy" id="490573"/>
    <lineage>
        <taxon>Bacteria</taxon>
        <taxon>Bacillati</taxon>
        <taxon>Actinomycetota</taxon>
        <taxon>Thermoleophilia</taxon>
        <taxon>Solirubrobacterales</taxon>
        <taxon>Solirubrobacteraceae</taxon>
        <taxon>Solirubrobacter</taxon>
    </lineage>
</organism>
<feature type="transmembrane region" description="Helical" evidence="4">
    <location>
        <begin position="262"/>
        <end position="279"/>
    </location>
</feature>
<evidence type="ECO:0000256" key="4">
    <source>
        <dbReference type="SAM" id="Phobius"/>
    </source>
</evidence>
<dbReference type="InterPro" id="IPR036188">
    <property type="entry name" value="FAD/NAD-bd_sf"/>
</dbReference>
<dbReference type="Gene3D" id="3.50.50.60">
    <property type="entry name" value="FAD/NAD(P)-binding domain"/>
    <property type="match status" value="2"/>
</dbReference>
<dbReference type="Pfam" id="PF00111">
    <property type="entry name" value="Fer2"/>
    <property type="match status" value="1"/>
</dbReference>
<feature type="domain" description="2Fe-2S ferredoxin-type" evidence="5">
    <location>
        <begin position="343"/>
        <end position="436"/>
    </location>
</feature>
<feature type="transmembrane region" description="Helical" evidence="4">
    <location>
        <begin position="23"/>
        <end position="42"/>
    </location>
</feature>
<dbReference type="EMBL" id="JAPDOD010000044">
    <property type="protein sequence ID" value="MDA0165277.1"/>
    <property type="molecule type" value="Genomic_DNA"/>
</dbReference>
<evidence type="ECO:0000256" key="2">
    <source>
        <dbReference type="ARBA" id="ARBA00022630"/>
    </source>
</evidence>
<keyword evidence="4" id="KW-0472">Membrane</keyword>
<comment type="caution">
    <text evidence="6">The sequence shown here is derived from an EMBL/GenBank/DDBJ whole genome shotgun (WGS) entry which is preliminary data.</text>
</comment>
<feature type="transmembrane region" description="Helical" evidence="4">
    <location>
        <begin position="285"/>
        <end position="302"/>
    </location>
</feature>
<dbReference type="InterPro" id="IPR036010">
    <property type="entry name" value="2Fe-2S_ferredoxin-like_sf"/>
</dbReference>
<dbReference type="InterPro" id="IPR041575">
    <property type="entry name" value="Rubredoxin_C"/>
</dbReference>
<evidence type="ECO:0000256" key="3">
    <source>
        <dbReference type="ARBA" id="ARBA00022827"/>
    </source>
</evidence>
<evidence type="ECO:0000313" key="6">
    <source>
        <dbReference type="EMBL" id="MDA0165277.1"/>
    </source>
</evidence>
<dbReference type="SUPFAM" id="SSF51905">
    <property type="entry name" value="FAD/NAD(P)-binding domain"/>
    <property type="match status" value="2"/>
</dbReference>
<dbReference type="Pfam" id="PF07992">
    <property type="entry name" value="Pyr_redox_2"/>
    <property type="match status" value="1"/>
</dbReference>
<evidence type="ECO:0000256" key="1">
    <source>
        <dbReference type="ARBA" id="ARBA00001974"/>
    </source>
</evidence>
<dbReference type="AlphaFoldDB" id="A0A9X3N235"/>
<dbReference type="InterPro" id="IPR023753">
    <property type="entry name" value="FAD/NAD-binding_dom"/>
</dbReference>
<dbReference type="Proteomes" id="UP001149140">
    <property type="component" value="Unassembled WGS sequence"/>
</dbReference>
<proteinExistence type="predicted"/>
<feature type="transmembrane region" description="Helical" evidence="4">
    <location>
        <begin position="100"/>
        <end position="119"/>
    </location>
</feature>
<evidence type="ECO:0000259" key="5">
    <source>
        <dbReference type="PROSITE" id="PS51085"/>
    </source>
</evidence>
<dbReference type="InterPro" id="IPR012675">
    <property type="entry name" value="Beta-grasp_dom_sf"/>
</dbReference>
<dbReference type="SUPFAM" id="SSF54292">
    <property type="entry name" value="2Fe-2S ferredoxin-like"/>
    <property type="match status" value="1"/>
</dbReference>
<keyword evidence="4" id="KW-0812">Transmembrane</keyword>